<proteinExistence type="predicted"/>
<accession>A0A314Y1K5</accession>
<keyword evidence="1" id="KW-0479">Metal-binding</keyword>
<evidence type="ECO:0000313" key="3">
    <source>
        <dbReference type="Proteomes" id="UP000250321"/>
    </source>
</evidence>
<dbReference type="GO" id="GO:0006826">
    <property type="term" value="P:iron ion transport"/>
    <property type="evidence" value="ECO:0007669"/>
    <property type="project" value="InterPro"/>
</dbReference>
<reference evidence="2 3" key="1">
    <citation type="submission" date="2018-02" db="EMBL/GenBank/DDBJ databases">
        <title>Draft genome of wild Prunus yedoensis var. nudiflora.</title>
        <authorList>
            <person name="Baek S."/>
            <person name="Kim J.-H."/>
            <person name="Choi K."/>
            <person name="Kim G.-B."/>
            <person name="Cho A."/>
            <person name="Jang H."/>
            <person name="Shin C.-H."/>
            <person name="Yu H.-J."/>
            <person name="Mun J.-H."/>
        </authorList>
    </citation>
    <scope>NUCLEOTIDE SEQUENCE [LARGE SCALE GENOMIC DNA]</scope>
    <source>
        <strain evidence="3">cv. Jeju island</strain>
        <tissue evidence="2">Leaf</tissue>
    </source>
</reference>
<organism evidence="2 3">
    <name type="scientific">Prunus yedoensis var. nudiflora</name>
    <dbReference type="NCBI Taxonomy" id="2094558"/>
    <lineage>
        <taxon>Eukaryota</taxon>
        <taxon>Viridiplantae</taxon>
        <taxon>Streptophyta</taxon>
        <taxon>Embryophyta</taxon>
        <taxon>Tracheophyta</taxon>
        <taxon>Spermatophyta</taxon>
        <taxon>Magnoliopsida</taxon>
        <taxon>eudicotyledons</taxon>
        <taxon>Gunneridae</taxon>
        <taxon>Pentapetalae</taxon>
        <taxon>rosids</taxon>
        <taxon>fabids</taxon>
        <taxon>Rosales</taxon>
        <taxon>Rosaceae</taxon>
        <taxon>Amygdaloideae</taxon>
        <taxon>Amygdaleae</taxon>
        <taxon>Prunus</taxon>
    </lineage>
</organism>
<dbReference type="InterPro" id="IPR001519">
    <property type="entry name" value="Ferritin"/>
</dbReference>
<name>A0A314Y1K5_PRUYE</name>
<dbReference type="GO" id="GO:0008198">
    <property type="term" value="F:ferrous iron binding"/>
    <property type="evidence" value="ECO:0007669"/>
    <property type="project" value="TreeGrafter"/>
</dbReference>
<feature type="binding site" evidence="1">
    <location>
        <position position="121"/>
    </location>
    <ligand>
        <name>Fe cation</name>
        <dbReference type="ChEBI" id="CHEBI:24875"/>
        <label>1</label>
    </ligand>
</feature>
<dbReference type="InterPro" id="IPR009078">
    <property type="entry name" value="Ferritin-like_SF"/>
</dbReference>
<dbReference type="GO" id="GO:0008199">
    <property type="term" value="F:ferric iron binding"/>
    <property type="evidence" value="ECO:0007669"/>
    <property type="project" value="InterPro"/>
</dbReference>
<keyword evidence="3" id="KW-1185">Reference proteome</keyword>
<evidence type="ECO:0000256" key="1">
    <source>
        <dbReference type="PIRSR" id="PIRSR601519-1"/>
    </source>
</evidence>
<dbReference type="AlphaFoldDB" id="A0A314Y1K5"/>
<dbReference type="InterPro" id="IPR012347">
    <property type="entry name" value="Ferritin-like"/>
</dbReference>
<dbReference type="SUPFAM" id="SSF47240">
    <property type="entry name" value="Ferritin-like"/>
    <property type="match status" value="1"/>
</dbReference>
<dbReference type="Gene3D" id="1.20.1260.10">
    <property type="match status" value="1"/>
</dbReference>
<comment type="caution">
    <text evidence="2">The sequence shown here is derived from an EMBL/GenBank/DDBJ whole genome shotgun (WGS) entry which is preliminary data.</text>
</comment>
<dbReference type="GO" id="GO:0005737">
    <property type="term" value="C:cytoplasm"/>
    <property type="evidence" value="ECO:0007669"/>
    <property type="project" value="TreeGrafter"/>
</dbReference>
<dbReference type="Proteomes" id="UP000250321">
    <property type="component" value="Unassembled WGS sequence"/>
</dbReference>
<keyword evidence="1" id="KW-0408">Iron</keyword>
<dbReference type="PANTHER" id="PTHR11431:SF75">
    <property type="entry name" value="FERRITIN"/>
    <property type="match status" value="1"/>
</dbReference>
<dbReference type="EMBL" id="PJQY01001966">
    <property type="protein sequence ID" value="PQP97713.1"/>
    <property type="molecule type" value="Genomic_DNA"/>
</dbReference>
<dbReference type="GO" id="GO:0006879">
    <property type="term" value="P:intracellular iron ion homeostasis"/>
    <property type="evidence" value="ECO:0007669"/>
    <property type="project" value="InterPro"/>
</dbReference>
<dbReference type="OrthoDB" id="186462at2759"/>
<evidence type="ECO:0000313" key="2">
    <source>
        <dbReference type="EMBL" id="PQP97713.1"/>
    </source>
</evidence>
<dbReference type="STRING" id="2094558.A0A314Y1K5"/>
<protein>
    <submittedName>
        <fullName evidence="2">Ferritin-3 chloroplastic</fullName>
    </submittedName>
</protein>
<dbReference type="PANTHER" id="PTHR11431">
    <property type="entry name" value="FERRITIN"/>
    <property type="match status" value="1"/>
</dbReference>
<gene>
    <name evidence="2" type="ORF">Pyn_10709</name>
</gene>
<sequence>MLLKGSPASSHLIIRGDNLGPLFPSAPSSSSSKLSHSFFPLNSFTSLNSILRFPPTRNEGGVVVCASKNANNRPLTGVIFEPFEEVKKELELVPTLPQVSLARQKFTDESEAAINEQINVEYNVSYVYHAMFAYFDGTMSRSRVLPSFSRNPVRKRGNMLRSLWNTRINAVEE</sequence>